<organism evidence="10 11">
    <name type="scientific">Carnegiea gigantea</name>
    <dbReference type="NCBI Taxonomy" id="171969"/>
    <lineage>
        <taxon>Eukaryota</taxon>
        <taxon>Viridiplantae</taxon>
        <taxon>Streptophyta</taxon>
        <taxon>Embryophyta</taxon>
        <taxon>Tracheophyta</taxon>
        <taxon>Spermatophyta</taxon>
        <taxon>Magnoliopsida</taxon>
        <taxon>eudicotyledons</taxon>
        <taxon>Gunneridae</taxon>
        <taxon>Pentapetalae</taxon>
        <taxon>Caryophyllales</taxon>
        <taxon>Cactineae</taxon>
        <taxon>Cactaceae</taxon>
        <taxon>Cactoideae</taxon>
        <taxon>Echinocereeae</taxon>
        <taxon>Carnegiea</taxon>
    </lineage>
</organism>
<keyword evidence="8" id="KW-0812">Transmembrane</keyword>
<dbReference type="EMBL" id="JAKOGI010000031">
    <property type="protein sequence ID" value="KAJ8448286.1"/>
    <property type="molecule type" value="Genomic_DNA"/>
</dbReference>
<proteinExistence type="inferred from homology"/>
<keyword evidence="4" id="KW-0732">Signal</keyword>
<evidence type="ECO:0000259" key="9">
    <source>
        <dbReference type="PROSITE" id="PS51387"/>
    </source>
</evidence>
<protein>
    <recommendedName>
        <fullName evidence="9">FAD-binding PCMH-type domain-containing protein</fullName>
    </recommendedName>
</protein>
<keyword evidence="7" id="KW-0325">Glycoprotein</keyword>
<comment type="cofactor">
    <cofactor evidence="1">
        <name>FAD</name>
        <dbReference type="ChEBI" id="CHEBI:57692"/>
    </cofactor>
</comment>
<sequence>MKLLYFYLVATYILMLFPYLSLFFSLVGPANSPIDSFLQCLPSHSNNSHPISDVIFTQSNPSFLRVLQTYVRDSRFNTSSTPKPLAIVAALDVSHVQATVLCAKSSGLQIRIRSGGHDFEGMSYVSSVPFVILDMFNLRSINIDIPSETAWVQAGATLGELYYDIAKKSKVHGFPAGVCLTLGAGGHFSGGGYGNMIRQYGLSIDNIIDAQVVDANGKVLNRKRMGEDLFWAIRGGGAASFCVVLAWKIKLVRVPDVITVFKVQRTLEERATDIVLQWQKFAPKIDRRLFIRVQPAIHFLQNGNRSVHVTFIGLYLGRASPLLSLMNKSFPLLGLQAQDSIEMSWVESNLFWNDVARDTPLEVLLKRTPTRPHSYSKHKSDYVKTPIPKEGLEMIWKKMIDVGVFMLMQWNPYGGRMSEIPENATAFPHRAGNLFKMQYITIWQDDSAEAMSKNIKATRDLYETFTPFVSRNPREAFLNYRDIDIGTNSDGSLDFALDFFKGNVKRLLQVKAKVDPTNFFQYEQSIPIVKLNSEVAISSLEY</sequence>
<comment type="caution">
    <text evidence="10">The sequence shown here is derived from an EMBL/GenBank/DDBJ whole genome shotgun (WGS) entry which is preliminary data.</text>
</comment>
<keyword evidence="6" id="KW-1015">Disulfide bond</keyword>
<keyword evidence="5" id="KW-0274">FAD</keyword>
<evidence type="ECO:0000256" key="8">
    <source>
        <dbReference type="SAM" id="Phobius"/>
    </source>
</evidence>
<evidence type="ECO:0000256" key="1">
    <source>
        <dbReference type="ARBA" id="ARBA00001974"/>
    </source>
</evidence>
<evidence type="ECO:0000256" key="3">
    <source>
        <dbReference type="ARBA" id="ARBA00022630"/>
    </source>
</evidence>
<dbReference type="Gene3D" id="3.30.43.10">
    <property type="entry name" value="Uridine Diphospho-n-acetylenolpyruvylglucosamine Reductase, domain 2"/>
    <property type="match status" value="1"/>
</dbReference>
<keyword evidence="8" id="KW-1133">Transmembrane helix</keyword>
<keyword evidence="11" id="KW-1185">Reference proteome</keyword>
<dbReference type="Pfam" id="PF01565">
    <property type="entry name" value="FAD_binding_4"/>
    <property type="match status" value="1"/>
</dbReference>
<dbReference type="AlphaFoldDB" id="A0A9Q1KPC4"/>
<dbReference type="InterPro" id="IPR036318">
    <property type="entry name" value="FAD-bd_PCMH-like_sf"/>
</dbReference>
<accession>A0A9Q1KPC4</accession>
<dbReference type="GO" id="GO:0071949">
    <property type="term" value="F:FAD binding"/>
    <property type="evidence" value="ECO:0007669"/>
    <property type="project" value="InterPro"/>
</dbReference>
<feature type="domain" description="FAD-binding PCMH-type" evidence="9">
    <location>
        <begin position="80"/>
        <end position="254"/>
    </location>
</feature>
<evidence type="ECO:0000313" key="11">
    <source>
        <dbReference type="Proteomes" id="UP001153076"/>
    </source>
</evidence>
<dbReference type="InterPro" id="IPR012951">
    <property type="entry name" value="BBE"/>
</dbReference>
<reference evidence="10" key="1">
    <citation type="submission" date="2022-04" db="EMBL/GenBank/DDBJ databases">
        <title>Carnegiea gigantea Genome sequencing and assembly v2.</title>
        <authorList>
            <person name="Copetti D."/>
            <person name="Sanderson M.J."/>
            <person name="Burquez A."/>
            <person name="Wojciechowski M.F."/>
        </authorList>
    </citation>
    <scope>NUCLEOTIDE SEQUENCE</scope>
    <source>
        <strain evidence="10">SGP5-SGP5p</strain>
        <tissue evidence="10">Aerial part</tissue>
    </source>
</reference>
<name>A0A9Q1KPC4_9CARY</name>
<dbReference type="OrthoDB" id="407275at2759"/>
<dbReference type="InterPro" id="IPR016169">
    <property type="entry name" value="FAD-bd_PCMH_sub2"/>
</dbReference>
<keyword evidence="8" id="KW-0472">Membrane</keyword>
<feature type="transmembrane region" description="Helical" evidence="8">
    <location>
        <begin position="6"/>
        <end position="27"/>
    </location>
</feature>
<dbReference type="PROSITE" id="PS51387">
    <property type="entry name" value="FAD_PCMH"/>
    <property type="match status" value="1"/>
</dbReference>
<keyword evidence="3" id="KW-0285">Flavoprotein</keyword>
<dbReference type="FunFam" id="3.30.43.10:FF:000004">
    <property type="entry name" value="Berberine bridge enzyme-like 15"/>
    <property type="match status" value="1"/>
</dbReference>
<evidence type="ECO:0000256" key="5">
    <source>
        <dbReference type="ARBA" id="ARBA00022827"/>
    </source>
</evidence>
<comment type="similarity">
    <text evidence="2">Belongs to the oxygen-dependent FAD-linked oxidoreductase family.</text>
</comment>
<dbReference type="InterPro" id="IPR016166">
    <property type="entry name" value="FAD-bd_PCMH"/>
</dbReference>
<evidence type="ECO:0000256" key="2">
    <source>
        <dbReference type="ARBA" id="ARBA00005466"/>
    </source>
</evidence>
<dbReference type="Gene3D" id="3.30.465.10">
    <property type="match status" value="1"/>
</dbReference>
<dbReference type="Gene3D" id="3.40.462.20">
    <property type="match status" value="1"/>
</dbReference>
<gene>
    <name evidence="10" type="ORF">Cgig2_025210</name>
</gene>
<evidence type="ECO:0000313" key="10">
    <source>
        <dbReference type="EMBL" id="KAJ8448286.1"/>
    </source>
</evidence>
<dbReference type="SUPFAM" id="SSF56176">
    <property type="entry name" value="FAD-binding/transporter-associated domain-like"/>
    <property type="match status" value="1"/>
</dbReference>
<dbReference type="InterPro" id="IPR016167">
    <property type="entry name" value="FAD-bd_PCMH_sub1"/>
</dbReference>
<dbReference type="GO" id="GO:0016491">
    <property type="term" value="F:oxidoreductase activity"/>
    <property type="evidence" value="ECO:0007669"/>
    <property type="project" value="InterPro"/>
</dbReference>
<evidence type="ECO:0000256" key="7">
    <source>
        <dbReference type="ARBA" id="ARBA00023180"/>
    </source>
</evidence>
<dbReference type="Proteomes" id="UP001153076">
    <property type="component" value="Unassembled WGS sequence"/>
</dbReference>
<dbReference type="Pfam" id="PF08031">
    <property type="entry name" value="BBE"/>
    <property type="match status" value="1"/>
</dbReference>
<dbReference type="PANTHER" id="PTHR32448">
    <property type="entry name" value="OS08G0158400 PROTEIN"/>
    <property type="match status" value="1"/>
</dbReference>
<evidence type="ECO:0000256" key="4">
    <source>
        <dbReference type="ARBA" id="ARBA00022729"/>
    </source>
</evidence>
<dbReference type="InterPro" id="IPR006094">
    <property type="entry name" value="Oxid_FAD_bind_N"/>
</dbReference>
<evidence type="ECO:0000256" key="6">
    <source>
        <dbReference type="ARBA" id="ARBA00023157"/>
    </source>
</evidence>